<dbReference type="InterPro" id="IPR013149">
    <property type="entry name" value="ADH-like_C"/>
</dbReference>
<dbReference type="AlphaFoldDB" id="A0A6N8IPY5"/>
<dbReference type="CDD" id="cd08268">
    <property type="entry name" value="MDR2"/>
    <property type="match status" value="1"/>
</dbReference>
<keyword evidence="2" id="KW-0560">Oxidoreductase</keyword>
<dbReference type="GO" id="GO:0005829">
    <property type="term" value="C:cytosol"/>
    <property type="evidence" value="ECO:0007669"/>
    <property type="project" value="TreeGrafter"/>
</dbReference>
<evidence type="ECO:0000313" key="4">
    <source>
        <dbReference type="EMBL" id="MVQ28888.1"/>
    </source>
</evidence>
<evidence type="ECO:0000313" key="5">
    <source>
        <dbReference type="Proteomes" id="UP000469385"/>
    </source>
</evidence>
<dbReference type="InterPro" id="IPR020843">
    <property type="entry name" value="ER"/>
</dbReference>
<dbReference type="InterPro" id="IPR013154">
    <property type="entry name" value="ADH-like_N"/>
</dbReference>
<dbReference type="InterPro" id="IPR011032">
    <property type="entry name" value="GroES-like_sf"/>
</dbReference>
<feature type="domain" description="Enoyl reductase (ER)" evidence="3">
    <location>
        <begin position="10"/>
        <end position="328"/>
    </location>
</feature>
<evidence type="ECO:0000256" key="2">
    <source>
        <dbReference type="ARBA" id="ARBA00023002"/>
    </source>
</evidence>
<dbReference type="Gene3D" id="3.90.180.10">
    <property type="entry name" value="Medium-chain alcohol dehydrogenases, catalytic domain"/>
    <property type="match status" value="1"/>
</dbReference>
<dbReference type="Pfam" id="PF00107">
    <property type="entry name" value="ADH_zinc_N"/>
    <property type="match status" value="1"/>
</dbReference>
<dbReference type="EMBL" id="WSEL01000003">
    <property type="protein sequence ID" value="MVQ28888.1"/>
    <property type="molecule type" value="Genomic_DNA"/>
</dbReference>
<name>A0A6N8IPY5_9BURK</name>
<reference evidence="4 5" key="1">
    <citation type="submission" date="2019-12" db="EMBL/GenBank/DDBJ databases">
        <authorList>
            <person name="Huq M.A."/>
        </authorList>
    </citation>
    <scope>NUCLEOTIDE SEQUENCE [LARGE SCALE GENOMIC DNA]</scope>
    <source>
        <strain evidence="4 5">MAH-25</strain>
    </source>
</reference>
<dbReference type="Pfam" id="PF08240">
    <property type="entry name" value="ADH_N"/>
    <property type="match status" value="1"/>
</dbReference>
<dbReference type="GO" id="GO:0003960">
    <property type="term" value="F:quinone reductase (NADPH) activity"/>
    <property type="evidence" value="ECO:0007669"/>
    <property type="project" value="TreeGrafter"/>
</dbReference>
<evidence type="ECO:0000256" key="1">
    <source>
        <dbReference type="ARBA" id="ARBA00022857"/>
    </source>
</evidence>
<dbReference type="GO" id="GO:0070402">
    <property type="term" value="F:NADPH binding"/>
    <property type="evidence" value="ECO:0007669"/>
    <property type="project" value="TreeGrafter"/>
</dbReference>
<keyword evidence="1" id="KW-0521">NADP</keyword>
<dbReference type="Gene3D" id="3.40.50.720">
    <property type="entry name" value="NAD(P)-binding Rossmann-like Domain"/>
    <property type="match status" value="1"/>
</dbReference>
<sequence length="330" mass="35469">MKAIQIRRTGGPEVLELVDLPTPEPGPGEVVVQADSIGVGMPDVLVRTGRYPWMPPMPAVIGIEMAGHVSAVGAGVDDLRVGDAVFASARELPFRGNCYAEFLRAPARALYRLPAGVDLEAAACLSNYQVAWHLLHSATNGYRYDSVLVWAAAGGVGSAVVQLARLAGKQVIALAGSAAKCAFARELGAHHCIDYKAEDIGTRIAELTGGRGVDLILDPVGGSGFHRNFRWVAPLGLVVSYGVLEGRPDPSFAAVMQERFGDSLGFRYFSMHVFDEQPQRRRAAMDDLVPLLAQGQVRPRIFQRLPLAQARRAHELFDSGAVLGKLLLKP</sequence>
<dbReference type="SUPFAM" id="SSF51735">
    <property type="entry name" value="NAD(P)-binding Rossmann-fold domains"/>
    <property type="match status" value="1"/>
</dbReference>
<dbReference type="PANTHER" id="PTHR48106:SF13">
    <property type="entry name" value="QUINONE OXIDOREDUCTASE-RELATED"/>
    <property type="match status" value="1"/>
</dbReference>
<dbReference type="RefSeq" id="WP_157396945.1">
    <property type="nucleotide sequence ID" value="NZ_WSEL01000003.1"/>
</dbReference>
<keyword evidence="5" id="KW-1185">Reference proteome</keyword>
<dbReference type="PANTHER" id="PTHR48106">
    <property type="entry name" value="QUINONE OXIDOREDUCTASE PIG3-RELATED"/>
    <property type="match status" value="1"/>
</dbReference>
<dbReference type="GO" id="GO:0035925">
    <property type="term" value="F:mRNA 3'-UTR AU-rich region binding"/>
    <property type="evidence" value="ECO:0007669"/>
    <property type="project" value="TreeGrafter"/>
</dbReference>
<organism evidence="4 5">
    <name type="scientific">Ramlibacter pinisoli</name>
    <dbReference type="NCBI Taxonomy" id="2682844"/>
    <lineage>
        <taxon>Bacteria</taxon>
        <taxon>Pseudomonadati</taxon>
        <taxon>Pseudomonadota</taxon>
        <taxon>Betaproteobacteria</taxon>
        <taxon>Burkholderiales</taxon>
        <taxon>Comamonadaceae</taxon>
        <taxon>Ramlibacter</taxon>
    </lineage>
</organism>
<evidence type="ECO:0000259" key="3">
    <source>
        <dbReference type="SMART" id="SM00829"/>
    </source>
</evidence>
<dbReference type="InterPro" id="IPR036291">
    <property type="entry name" value="NAD(P)-bd_dom_sf"/>
</dbReference>
<dbReference type="SMART" id="SM00829">
    <property type="entry name" value="PKS_ER"/>
    <property type="match status" value="1"/>
</dbReference>
<comment type="caution">
    <text evidence="4">The sequence shown here is derived from an EMBL/GenBank/DDBJ whole genome shotgun (WGS) entry which is preliminary data.</text>
</comment>
<gene>
    <name evidence="4" type="ORF">GON04_05505</name>
</gene>
<accession>A0A6N8IPY5</accession>
<dbReference type="Proteomes" id="UP000469385">
    <property type="component" value="Unassembled WGS sequence"/>
</dbReference>
<dbReference type="SUPFAM" id="SSF50129">
    <property type="entry name" value="GroES-like"/>
    <property type="match status" value="1"/>
</dbReference>
<protein>
    <submittedName>
        <fullName evidence="4">Zinc-binding dehydrogenase</fullName>
    </submittedName>
</protein>
<proteinExistence type="predicted"/>